<protein>
    <submittedName>
        <fullName evidence="1">Uncharacterized protein</fullName>
    </submittedName>
</protein>
<organism evidence="1">
    <name type="scientific">Arundo donax</name>
    <name type="common">Giant reed</name>
    <name type="synonym">Donax arundinaceus</name>
    <dbReference type="NCBI Taxonomy" id="35708"/>
    <lineage>
        <taxon>Eukaryota</taxon>
        <taxon>Viridiplantae</taxon>
        <taxon>Streptophyta</taxon>
        <taxon>Embryophyta</taxon>
        <taxon>Tracheophyta</taxon>
        <taxon>Spermatophyta</taxon>
        <taxon>Magnoliopsida</taxon>
        <taxon>Liliopsida</taxon>
        <taxon>Poales</taxon>
        <taxon>Poaceae</taxon>
        <taxon>PACMAD clade</taxon>
        <taxon>Arundinoideae</taxon>
        <taxon>Arundineae</taxon>
        <taxon>Arundo</taxon>
    </lineage>
</organism>
<reference evidence="1" key="2">
    <citation type="journal article" date="2015" name="Data Brief">
        <title>Shoot transcriptome of the giant reed, Arundo donax.</title>
        <authorList>
            <person name="Barrero R.A."/>
            <person name="Guerrero F.D."/>
            <person name="Moolhuijzen P."/>
            <person name="Goolsby J.A."/>
            <person name="Tidwell J."/>
            <person name="Bellgard S.E."/>
            <person name="Bellgard M.I."/>
        </authorList>
    </citation>
    <scope>NUCLEOTIDE SEQUENCE</scope>
    <source>
        <tissue evidence="1">Shoot tissue taken approximately 20 cm above the soil surface</tissue>
    </source>
</reference>
<accession>A0A0A9ASR7</accession>
<sequence length="43" mass="4972">MSVSGGKFSSVLEVLFRILHLWIQKKLLTHLSKEMKQTLLYAP</sequence>
<evidence type="ECO:0000313" key="1">
    <source>
        <dbReference type="EMBL" id="JAD51970.1"/>
    </source>
</evidence>
<dbReference type="AlphaFoldDB" id="A0A0A9ASR7"/>
<dbReference type="EMBL" id="GBRH01245925">
    <property type="protein sequence ID" value="JAD51970.1"/>
    <property type="molecule type" value="Transcribed_RNA"/>
</dbReference>
<proteinExistence type="predicted"/>
<name>A0A0A9ASR7_ARUDO</name>
<reference evidence="1" key="1">
    <citation type="submission" date="2014-09" db="EMBL/GenBank/DDBJ databases">
        <authorList>
            <person name="Magalhaes I.L.F."/>
            <person name="Oliveira U."/>
            <person name="Santos F.R."/>
            <person name="Vidigal T.H.D.A."/>
            <person name="Brescovit A.D."/>
            <person name="Santos A.J."/>
        </authorList>
    </citation>
    <scope>NUCLEOTIDE SEQUENCE</scope>
    <source>
        <tissue evidence="1">Shoot tissue taken approximately 20 cm above the soil surface</tissue>
    </source>
</reference>